<accession>A0A1K2I1T2</accession>
<evidence type="ECO:0000313" key="3">
    <source>
        <dbReference type="Proteomes" id="UP000183447"/>
    </source>
</evidence>
<evidence type="ECO:0000256" key="1">
    <source>
        <dbReference type="SAM" id="Phobius"/>
    </source>
</evidence>
<protein>
    <submittedName>
        <fullName evidence="2">Uncharacterized protein</fullName>
    </submittedName>
</protein>
<gene>
    <name evidence="2" type="ORF">SAMN02983003_3522</name>
</gene>
<keyword evidence="1" id="KW-0812">Transmembrane</keyword>
<keyword evidence="1" id="KW-0472">Membrane</keyword>
<reference evidence="2 3" key="1">
    <citation type="submission" date="2016-11" db="EMBL/GenBank/DDBJ databases">
        <authorList>
            <person name="Jaros S."/>
            <person name="Januszkiewicz K."/>
            <person name="Wedrychowicz H."/>
        </authorList>
    </citation>
    <scope>NUCLEOTIDE SEQUENCE [LARGE SCALE GENOMIC DNA]</scope>
    <source>
        <strain evidence="2 3">ATCC 23634</strain>
    </source>
</reference>
<dbReference type="RefSeq" id="WP_177282607.1">
    <property type="nucleotide sequence ID" value="NZ_FPKU01000003.1"/>
</dbReference>
<dbReference type="Proteomes" id="UP000183447">
    <property type="component" value="Unassembled WGS sequence"/>
</dbReference>
<dbReference type="EMBL" id="FPKU01000003">
    <property type="protein sequence ID" value="SFZ86342.1"/>
    <property type="molecule type" value="Genomic_DNA"/>
</dbReference>
<dbReference type="STRING" id="665118.SAMN02983003_3522"/>
<dbReference type="AlphaFoldDB" id="A0A1K2I1T2"/>
<organism evidence="2 3">
    <name type="scientific">Devosia enhydra</name>
    <dbReference type="NCBI Taxonomy" id="665118"/>
    <lineage>
        <taxon>Bacteria</taxon>
        <taxon>Pseudomonadati</taxon>
        <taxon>Pseudomonadota</taxon>
        <taxon>Alphaproteobacteria</taxon>
        <taxon>Hyphomicrobiales</taxon>
        <taxon>Devosiaceae</taxon>
        <taxon>Devosia</taxon>
    </lineage>
</organism>
<feature type="transmembrane region" description="Helical" evidence="1">
    <location>
        <begin position="28"/>
        <end position="51"/>
    </location>
</feature>
<evidence type="ECO:0000313" key="2">
    <source>
        <dbReference type="EMBL" id="SFZ86342.1"/>
    </source>
</evidence>
<keyword evidence="3" id="KW-1185">Reference proteome</keyword>
<name>A0A1K2I1T2_9HYPH</name>
<keyword evidence="1" id="KW-1133">Transmembrane helix</keyword>
<proteinExistence type="predicted"/>
<sequence length="55" mass="5980">MPIIFIILLAILIGQVGFWDAMGSVLGAFAMVALFFIVLIAAIVIGGLMLVRRFR</sequence>